<reference evidence="2 3" key="1">
    <citation type="submission" date="2023-11" db="EMBL/GenBank/DDBJ databases">
        <title>Draft genome of Azohydromonas lata strain H1 (DSM1123), a polyhydroxyalkanoate producer.</title>
        <authorList>
            <person name="Traversa D."/>
            <person name="D'Addabbo P."/>
            <person name="Pazzani C."/>
            <person name="Manzari C."/>
            <person name="Chiara M."/>
            <person name="Scrascia M."/>
        </authorList>
    </citation>
    <scope>NUCLEOTIDE SEQUENCE [LARGE SCALE GENOMIC DNA]</scope>
    <source>
        <strain evidence="2 3">H1</strain>
    </source>
</reference>
<accession>A0ABU5IJD9</accession>
<keyword evidence="3" id="KW-1185">Reference proteome</keyword>
<feature type="domain" description="Putative DNA-binding" evidence="1">
    <location>
        <begin position="7"/>
        <end position="104"/>
    </location>
</feature>
<dbReference type="Proteomes" id="UP001293718">
    <property type="component" value="Unassembled WGS sequence"/>
</dbReference>
<dbReference type="InterPro" id="IPR044922">
    <property type="entry name" value="DUF2063_N_sf"/>
</dbReference>
<organism evidence="2 3">
    <name type="scientific">Azohydromonas lata</name>
    <dbReference type="NCBI Taxonomy" id="45677"/>
    <lineage>
        <taxon>Bacteria</taxon>
        <taxon>Pseudomonadati</taxon>
        <taxon>Pseudomonadota</taxon>
        <taxon>Betaproteobacteria</taxon>
        <taxon>Burkholderiales</taxon>
        <taxon>Sphaerotilaceae</taxon>
        <taxon>Azohydromonas</taxon>
    </lineage>
</organism>
<dbReference type="InterPro" id="IPR018640">
    <property type="entry name" value="DUF2063"/>
</dbReference>
<protein>
    <submittedName>
        <fullName evidence="2">DNA-binding domain-containing protein</fullName>
    </submittedName>
</protein>
<gene>
    <name evidence="2" type="ORF">SM757_20750</name>
</gene>
<name>A0ABU5IJD9_9BURK</name>
<dbReference type="EMBL" id="JAXOJX010000037">
    <property type="protein sequence ID" value="MDZ5459012.1"/>
    <property type="molecule type" value="Genomic_DNA"/>
</dbReference>
<sequence length="266" mass="28904">MPALHELQRRVMAALLHPTDLQAQADAAALLRPTPGALDAARRLQLYRNNLSESLTAALAAVVPVVQQLVGEAFLRAMAQRFIQRFPSRHGNLHAFGAELPRFLRDFEPAASLPYLPDMAALEWAVHAVYHEAPVPALTLQALAALDAGAQAALRLRLQPSARLVASEHPVLQLWQAHQPDAALVLEDVDWRRGTRVLVAQRALEVEFHLLSEGELCWLQALEGGASLGEACAQALQADAGFDLAAVLMRHLELGHFQALPKGSTP</sequence>
<evidence type="ECO:0000313" key="3">
    <source>
        <dbReference type="Proteomes" id="UP001293718"/>
    </source>
</evidence>
<dbReference type="Pfam" id="PF09836">
    <property type="entry name" value="DUF2063"/>
    <property type="match status" value="1"/>
</dbReference>
<comment type="caution">
    <text evidence="2">The sequence shown here is derived from an EMBL/GenBank/DDBJ whole genome shotgun (WGS) entry which is preliminary data.</text>
</comment>
<evidence type="ECO:0000259" key="1">
    <source>
        <dbReference type="Pfam" id="PF09836"/>
    </source>
</evidence>
<dbReference type="GO" id="GO:0003677">
    <property type="term" value="F:DNA binding"/>
    <property type="evidence" value="ECO:0007669"/>
    <property type="project" value="UniProtKB-KW"/>
</dbReference>
<keyword evidence="2" id="KW-0238">DNA-binding</keyword>
<dbReference type="RefSeq" id="WP_322466888.1">
    <property type="nucleotide sequence ID" value="NZ_JAXOJX010000037.1"/>
</dbReference>
<dbReference type="Gene3D" id="1.10.150.690">
    <property type="entry name" value="DUF2063"/>
    <property type="match status" value="1"/>
</dbReference>
<proteinExistence type="predicted"/>
<evidence type="ECO:0000313" key="2">
    <source>
        <dbReference type="EMBL" id="MDZ5459012.1"/>
    </source>
</evidence>